<accession>A0A7U4M254</accession>
<evidence type="ECO:0000313" key="3">
    <source>
        <dbReference type="Proteomes" id="UP000034444"/>
    </source>
</evidence>
<keyword evidence="3" id="KW-1185">Reference proteome</keyword>
<reference evidence="3" key="2">
    <citation type="journal article" date="2017" name="Stand. Genomic Sci.">
        <title>Complete genome sequence of the sulfur-oxidizing chemolithoautotrophic Sulfurovum lithotrophicum 42BKTT.</title>
        <authorList>
            <person name="Jeon W."/>
            <person name="Priscilla L."/>
            <person name="Park G."/>
            <person name="Lee H."/>
            <person name="Lee N."/>
            <person name="Lee D."/>
            <person name="Kwon H."/>
            <person name="Ahn I."/>
            <person name="Lee C."/>
            <person name="Lee H."/>
            <person name="Ahn J."/>
        </authorList>
    </citation>
    <scope>NUCLEOTIDE SEQUENCE [LARGE SCALE GENOMIC DNA]</scope>
    <source>
        <strain evidence="3">ATCC BAA-797 / 42BKT</strain>
    </source>
</reference>
<dbReference type="InterPro" id="IPR011330">
    <property type="entry name" value="Glyco_hydro/deAcase_b/a-brl"/>
</dbReference>
<dbReference type="KEGG" id="slh:YH65_09005"/>
<dbReference type="AlphaFoldDB" id="A0A7U4M254"/>
<dbReference type="EMBL" id="CP011308">
    <property type="protein sequence ID" value="AKF25494.1"/>
    <property type="molecule type" value="Genomic_DNA"/>
</dbReference>
<dbReference type="Gene3D" id="3.20.20.370">
    <property type="entry name" value="Glycoside hydrolase/deacetylase"/>
    <property type="match status" value="1"/>
</dbReference>
<evidence type="ECO:0000313" key="2">
    <source>
        <dbReference type="EMBL" id="AKF25494.1"/>
    </source>
</evidence>
<dbReference type="Pfam" id="PF04748">
    <property type="entry name" value="Polysacc_deac_2"/>
    <property type="match status" value="1"/>
</dbReference>
<dbReference type="OrthoDB" id="9784811at2"/>
<evidence type="ECO:0008006" key="4">
    <source>
        <dbReference type="Google" id="ProtNLM"/>
    </source>
</evidence>
<reference evidence="2 3" key="1">
    <citation type="submission" date="2015-04" db="EMBL/GenBank/DDBJ databases">
        <title>Complete genome sequence of Sulfurovum lithotrophicum ATCC BAA-797T.</title>
        <authorList>
            <person name="Ahn J."/>
            <person name="Park G."/>
            <person name="Jeon W."/>
            <person name="Jang Y."/>
            <person name="Jang M."/>
            <person name="Lee H."/>
            <person name="Lee H."/>
        </authorList>
    </citation>
    <scope>NUCLEOTIDE SEQUENCE [LARGE SCALE GENOMIC DNA]</scope>
    <source>
        <strain evidence="3">ATCC BAA-797 / 42BKT</strain>
    </source>
</reference>
<dbReference type="Proteomes" id="UP000034444">
    <property type="component" value="Chromosome"/>
</dbReference>
<organism evidence="2 3">
    <name type="scientific">Sulfurovum lithotrophicum</name>
    <dbReference type="NCBI Taxonomy" id="206403"/>
    <lineage>
        <taxon>Bacteria</taxon>
        <taxon>Pseudomonadati</taxon>
        <taxon>Campylobacterota</taxon>
        <taxon>Epsilonproteobacteria</taxon>
        <taxon>Campylobacterales</taxon>
        <taxon>Sulfurovaceae</taxon>
        <taxon>Sulfurovum</taxon>
    </lineage>
</organism>
<evidence type="ECO:0000256" key="1">
    <source>
        <dbReference type="SAM" id="MobiDB-lite"/>
    </source>
</evidence>
<dbReference type="PANTHER" id="PTHR30105:SF2">
    <property type="entry name" value="DIVERGENT POLYSACCHARIDE DEACETYLASE SUPERFAMILY"/>
    <property type="match status" value="1"/>
</dbReference>
<proteinExistence type="predicted"/>
<feature type="compositionally biased region" description="Basic residues" evidence="1">
    <location>
        <begin position="13"/>
        <end position="39"/>
    </location>
</feature>
<dbReference type="CDD" id="cd10936">
    <property type="entry name" value="CE4_DAC2"/>
    <property type="match status" value="1"/>
</dbReference>
<feature type="region of interest" description="Disordered" evidence="1">
    <location>
        <begin position="1"/>
        <end position="39"/>
    </location>
</feature>
<dbReference type="PANTHER" id="PTHR30105">
    <property type="entry name" value="UNCHARACTERIZED YIBQ-RELATED"/>
    <property type="match status" value="1"/>
</dbReference>
<name>A0A7U4M254_9BACT</name>
<protein>
    <recommendedName>
        <fullName evidence="4">Divergent polysaccharide deacetylase family protein</fullName>
    </recommendedName>
</protein>
<dbReference type="InterPro" id="IPR006837">
    <property type="entry name" value="Divergent_DAC"/>
</dbReference>
<dbReference type="GO" id="GO:0005975">
    <property type="term" value="P:carbohydrate metabolic process"/>
    <property type="evidence" value="ECO:0007669"/>
    <property type="project" value="InterPro"/>
</dbReference>
<feature type="compositionally biased region" description="Polar residues" evidence="1">
    <location>
        <begin position="1"/>
        <end position="12"/>
    </location>
</feature>
<sequence>MAPRSGKNSKTSVTKKRSTPSKATGKKQSTKKRTVRKKKKKSSFKKGLVFLLVLFVMVSLVAFGYYLGQQDKVSSGAKSTQKVSHKKAEHHKKISRVFSNIKTKKPVKAKTDAPVKKEQLSAVSESKEKVALACRAKKPKLVIIIDDVSKQRQLNRIRALKIPVTPSIFPPSHLSMSSHTLARGLKHYMIHLPMESGSRQFNKQYKTLRTSFSKAQMEARMKEIRRLFPTAVYINNHTGSVFTDDYQAMHTLYGIMKKEGFVFIDSRTIGSTKVRKIAHEYGDTYMARDIFIDNTQRIDYIHGQLKKAVRIAKKKGYAIAIGHPHKVTMQALSTAGNIFKDVEPVYIDQIFQK</sequence>
<dbReference type="SUPFAM" id="SSF88713">
    <property type="entry name" value="Glycoside hydrolase/deacetylase"/>
    <property type="match status" value="1"/>
</dbReference>
<gene>
    <name evidence="2" type="ORF">YH65_09005</name>
</gene>